<dbReference type="Proteomes" id="UP000001423">
    <property type="component" value="Chromosome"/>
</dbReference>
<keyword evidence="2" id="KW-1185">Reference proteome</keyword>
<evidence type="ECO:0000313" key="1">
    <source>
        <dbReference type="EMBL" id="CAX32205.1"/>
    </source>
</evidence>
<proteinExistence type="predicted"/>
<dbReference type="EMBL" id="BX548175">
    <property type="protein sequence ID" value="CAX32205.1"/>
    <property type="molecule type" value="Genomic_DNA"/>
</dbReference>
<dbReference type="HOGENOM" id="CLU_2668149_0_0_3"/>
<reference evidence="1 2" key="1">
    <citation type="journal article" date="2003" name="Nature">
        <title>Genome divergence in two Prochlorococcus ecotypes reflects oceanic niche differentiation.</title>
        <authorList>
            <person name="Rocap G."/>
            <person name="Larimer F.W."/>
            <person name="Lamerdin J.E."/>
            <person name="Malfatti S."/>
            <person name="Chain P."/>
            <person name="Ahlgren N.A."/>
            <person name="Arellano A."/>
            <person name="Coleman M."/>
            <person name="Hauser L."/>
            <person name="Hess W.R."/>
            <person name="Johnson Z.I."/>
            <person name="Land M.L."/>
            <person name="Lindell D."/>
            <person name="Post A.F."/>
            <person name="Regala W."/>
            <person name="Shah M."/>
            <person name="Shaw S.L."/>
            <person name="Steglich C."/>
            <person name="Sullivan M.B."/>
            <person name="Ting C.S."/>
            <person name="Tolonen A."/>
            <person name="Webb E.A."/>
            <person name="Zinser E.R."/>
            <person name="Chisholm S.W."/>
        </authorList>
    </citation>
    <scope>NUCLEOTIDE SEQUENCE [LARGE SCALE GENOMIC DNA]</scope>
    <source>
        <strain evidence="2">MIT 9313</strain>
    </source>
</reference>
<protein>
    <submittedName>
        <fullName evidence="1">Uncharacterized protein</fullName>
    </submittedName>
</protein>
<dbReference type="AlphaFoldDB" id="B9ES67"/>
<accession>B9ES67</accession>
<name>B9ES67_PROMM</name>
<evidence type="ECO:0000313" key="2">
    <source>
        <dbReference type="Proteomes" id="UP000001423"/>
    </source>
</evidence>
<dbReference type="KEGG" id="pmt:PMT_2683"/>
<gene>
    <name evidence="1" type="ordered locus">PMT_2683</name>
</gene>
<organism evidence="1 2">
    <name type="scientific">Prochlorococcus marinus (strain MIT 9313)</name>
    <dbReference type="NCBI Taxonomy" id="74547"/>
    <lineage>
        <taxon>Bacteria</taxon>
        <taxon>Bacillati</taxon>
        <taxon>Cyanobacteriota</taxon>
        <taxon>Cyanophyceae</taxon>
        <taxon>Synechococcales</taxon>
        <taxon>Prochlorococcaceae</taxon>
        <taxon>Prochlorococcus</taxon>
    </lineage>
</organism>
<sequence length="75" mass="8711">MIKLTNGVKPVNFLSDEEARNCQKRWITKTKSQHRYRGKTIKKAPLLKRGFLVISTLIKSNDDNSERLVDPIRTN</sequence>